<dbReference type="RefSeq" id="WP_037286040.1">
    <property type="nucleotide sequence ID" value="NZ_JEOB01000002.1"/>
</dbReference>
<accession>A0A011WSY3</accession>
<keyword evidence="2" id="KW-1185">Reference proteome</keyword>
<dbReference type="EMBL" id="JEOB01000002">
    <property type="protein sequence ID" value="EXM40115.1"/>
    <property type="molecule type" value="Genomic_DNA"/>
</dbReference>
<name>A0A011WSY3_RUMAL</name>
<dbReference type="AlphaFoldDB" id="A0A011WSY3"/>
<dbReference type="PATRIC" id="fig|1341156.4.peg.1599"/>
<evidence type="ECO:0000313" key="1">
    <source>
        <dbReference type="EMBL" id="EXM40115.1"/>
    </source>
</evidence>
<proteinExistence type="predicted"/>
<reference evidence="1 2" key="1">
    <citation type="submission" date="2013-06" db="EMBL/GenBank/DDBJ databases">
        <title>Rumen cellulosomics: divergent fiber-degrading strategies revealed by comparative genome-wide analysis of six Ruminococcal strains.</title>
        <authorList>
            <person name="Dassa B."/>
            <person name="Borovok I."/>
            <person name="Lamed R."/>
            <person name="Flint H."/>
            <person name="Yeoman C.J."/>
            <person name="White B."/>
            <person name="Bayer E.A."/>
        </authorList>
    </citation>
    <scope>NUCLEOTIDE SEQUENCE [LARGE SCALE GENOMIC DNA]</scope>
    <source>
        <strain evidence="1 2">SY3</strain>
    </source>
</reference>
<comment type="caution">
    <text evidence="1">The sequence shown here is derived from an EMBL/GenBank/DDBJ whole genome shotgun (WGS) entry which is preliminary data.</text>
</comment>
<dbReference type="Proteomes" id="UP000021369">
    <property type="component" value="Unassembled WGS sequence"/>
</dbReference>
<organism evidence="1 2">
    <name type="scientific">Ruminococcus albus SY3</name>
    <dbReference type="NCBI Taxonomy" id="1341156"/>
    <lineage>
        <taxon>Bacteria</taxon>
        <taxon>Bacillati</taxon>
        <taxon>Bacillota</taxon>
        <taxon>Clostridia</taxon>
        <taxon>Eubacteriales</taxon>
        <taxon>Oscillospiraceae</taxon>
        <taxon>Ruminococcus</taxon>
    </lineage>
</organism>
<dbReference type="OrthoDB" id="1818421at2"/>
<sequence length="238" mass="27656">MAENYRIPMHFKEGCYGFRELKDVGGECIEFTVRPCDMMVYNVPVSGCQVELYELDCDKFESQLRVTYDENGNIRFAELHDGDDVRLLYIDLPDEETAEYEIRDFAEQTVAILSDELISRREKAARLFVEHHRDIYTDLAVKIATPEDMQAAVNSISEEKRNDRLIEYVKNNSGDYPNSKRIPWDTYTISIMIMCSPVGTGDRLRDMAIDIVINGIRRMAEPALEKTEDYRFIAEEYD</sequence>
<protein>
    <submittedName>
        <fullName evidence="1">Uncharacterized protein</fullName>
    </submittedName>
</protein>
<evidence type="ECO:0000313" key="2">
    <source>
        <dbReference type="Proteomes" id="UP000021369"/>
    </source>
</evidence>
<gene>
    <name evidence="1" type="ORF">RASY3_05915</name>
</gene>